<keyword evidence="3" id="KW-1185">Reference proteome</keyword>
<dbReference type="eggNOG" id="ENOG502SQ85">
    <property type="taxonomic scope" value="Eukaryota"/>
</dbReference>
<dbReference type="HOGENOM" id="CLU_618340_0_0_1"/>
<dbReference type="STRING" id="747525.W4K5A8"/>
<dbReference type="Proteomes" id="UP000030671">
    <property type="component" value="Unassembled WGS sequence"/>
</dbReference>
<dbReference type="OrthoDB" id="3219024at2759"/>
<protein>
    <submittedName>
        <fullName evidence="2">Uncharacterized protein</fullName>
    </submittedName>
</protein>
<dbReference type="RefSeq" id="XP_009547621.1">
    <property type="nucleotide sequence ID" value="XM_009549326.1"/>
</dbReference>
<dbReference type="AlphaFoldDB" id="W4K5A8"/>
<feature type="compositionally biased region" description="Polar residues" evidence="1">
    <location>
        <begin position="55"/>
        <end position="69"/>
    </location>
</feature>
<name>W4K5A8_HETIT</name>
<feature type="compositionally biased region" description="Basic and acidic residues" evidence="1">
    <location>
        <begin position="40"/>
        <end position="54"/>
    </location>
</feature>
<feature type="compositionally biased region" description="Low complexity" evidence="1">
    <location>
        <begin position="208"/>
        <end position="234"/>
    </location>
</feature>
<proteinExistence type="predicted"/>
<dbReference type="EMBL" id="KI925459">
    <property type="protein sequence ID" value="ETW80929.1"/>
    <property type="molecule type" value="Genomic_DNA"/>
</dbReference>
<feature type="region of interest" description="Disordered" evidence="1">
    <location>
        <begin position="298"/>
        <end position="375"/>
    </location>
</feature>
<feature type="region of interest" description="Disordered" evidence="1">
    <location>
        <begin position="1"/>
        <end position="260"/>
    </location>
</feature>
<organism evidence="2 3">
    <name type="scientific">Heterobasidion irregulare (strain TC 32-1)</name>
    <dbReference type="NCBI Taxonomy" id="747525"/>
    <lineage>
        <taxon>Eukaryota</taxon>
        <taxon>Fungi</taxon>
        <taxon>Dikarya</taxon>
        <taxon>Basidiomycota</taxon>
        <taxon>Agaricomycotina</taxon>
        <taxon>Agaricomycetes</taxon>
        <taxon>Russulales</taxon>
        <taxon>Bondarzewiaceae</taxon>
        <taxon>Heterobasidion</taxon>
        <taxon>Heterobasidion annosum species complex</taxon>
    </lineage>
</organism>
<feature type="compositionally biased region" description="Polar residues" evidence="1">
    <location>
        <begin position="318"/>
        <end position="337"/>
    </location>
</feature>
<dbReference type="GeneID" id="20676996"/>
<evidence type="ECO:0000313" key="2">
    <source>
        <dbReference type="EMBL" id="ETW80929.1"/>
    </source>
</evidence>
<accession>W4K5A8</accession>
<dbReference type="InParanoid" id="W4K5A8"/>
<dbReference type="KEGG" id="hir:HETIRDRAFT_459475"/>
<evidence type="ECO:0000313" key="3">
    <source>
        <dbReference type="Proteomes" id="UP000030671"/>
    </source>
</evidence>
<evidence type="ECO:0000256" key="1">
    <source>
        <dbReference type="SAM" id="MobiDB-lite"/>
    </source>
</evidence>
<reference evidence="2 3" key="1">
    <citation type="journal article" date="2012" name="New Phytol.">
        <title>Insight into trade-off between wood decay and parasitism from the genome of a fungal forest pathogen.</title>
        <authorList>
            <person name="Olson A."/>
            <person name="Aerts A."/>
            <person name="Asiegbu F."/>
            <person name="Belbahri L."/>
            <person name="Bouzid O."/>
            <person name="Broberg A."/>
            <person name="Canback B."/>
            <person name="Coutinho P.M."/>
            <person name="Cullen D."/>
            <person name="Dalman K."/>
            <person name="Deflorio G."/>
            <person name="van Diepen L.T."/>
            <person name="Dunand C."/>
            <person name="Duplessis S."/>
            <person name="Durling M."/>
            <person name="Gonthier P."/>
            <person name="Grimwood J."/>
            <person name="Fossdal C.G."/>
            <person name="Hansson D."/>
            <person name="Henrissat B."/>
            <person name="Hietala A."/>
            <person name="Himmelstrand K."/>
            <person name="Hoffmeister D."/>
            <person name="Hogberg N."/>
            <person name="James T.Y."/>
            <person name="Karlsson M."/>
            <person name="Kohler A."/>
            <person name="Kues U."/>
            <person name="Lee Y.H."/>
            <person name="Lin Y.C."/>
            <person name="Lind M."/>
            <person name="Lindquist E."/>
            <person name="Lombard V."/>
            <person name="Lucas S."/>
            <person name="Lunden K."/>
            <person name="Morin E."/>
            <person name="Murat C."/>
            <person name="Park J."/>
            <person name="Raffaello T."/>
            <person name="Rouze P."/>
            <person name="Salamov A."/>
            <person name="Schmutz J."/>
            <person name="Solheim H."/>
            <person name="Stahlberg J."/>
            <person name="Velez H."/>
            <person name="de Vries R.P."/>
            <person name="Wiebenga A."/>
            <person name="Woodward S."/>
            <person name="Yakovlev I."/>
            <person name="Garbelotto M."/>
            <person name="Martin F."/>
            <person name="Grigoriev I.V."/>
            <person name="Stenlid J."/>
        </authorList>
    </citation>
    <scope>NUCLEOTIDE SEQUENCE [LARGE SCALE GENOMIC DNA]</scope>
    <source>
        <strain evidence="2 3">TC 32-1</strain>
    </source>
</reference>
<sequence length="461" mass="49156">MPAKAHRPGPTRNHSRTSSGGASRLALNLHFTQKEPIQPKTEKAKRNGHVHESNGRTTSPFPRPNSAQRVQPREHSSTAAPKRAPLSQATSAQSKHKPGFTLASTTAGSDEDDDEWVSSESGAATPDHQTDSDAEEESVTTPQELTQAAAVLADEAAKGPSTPRAADSPLPPTAITNGGGAAHYQRIAAPSLTNTRPADPQPRIQTNPPVLLPAAPIIPSTMTTPITPDTPTSPKGARRSSDSHKRVTHARPSSAHSIHSISSARNEYGHPLRPHPLIRGQSFGHGHLAPLTITEDAAQAQLSSSPSPPRLRPSSSPTSIKTVSASLTSSVQTSPTRDSSRNNHRRPSTSSVRSVATLPAHPIGQMSPISNHDRTRTLSTASSSSSAAFSSLAHLPTSTRVAPPHLVVRFPPPKSSADLESFHQLLPLPYIPTHLTLLRYRNPIRESYDNVVRAKLRKRGS</sequence>
<gene>
    <name evidence="2" type="ORF">HETIRDRAFT_459475</name>
</gene>
<feature type="compositionally biased region" description="Basic residues" evidence="1">
    <location>
        <begin position="1"/>
        <end position="15"/>
    </location>
</feature>